<feature type="domain" description="Core" evidence="1">
    <location>
        <begin position="1"/>
        <end position="101"/>
    </location>
</feature>
<organism evidence="2 3">
    <name type="scientific">Paenibacillus glacialis</name>
    <dbReference type="NCBI Taxonomy" id="494026"/>
    <lineage>
        <taxon>Bacteria</taxon>
        <taxon>Bacillati</taxon>
        <taxon>Bacillota</taxon>
        <taxon>Bacilli</taxon>
        <taxon>Bacillales</taxon>
        <taxon>Paenibacillaceae</taxon>
        <taxon>Paenibacillus</taxon>
    </lineage>
</organism>
<accession>A0A162KCI1</accession>
<keyword evidence="3" id="KW-1185">Reference proteome</keyword>
<sequence>MKITITTLAEQKLQDALGDQPGYFRLTYDTEDCGCDGISVLLIKSEPDNGDVKIDAGSLPFIINTNHQIFYEEFLLLDVEPNFPSFKLSSDSTIYNTNLKTRDMRV</sequence>
<evidence type="ECO:0000313" key="3">
    <source>
        <dbReference type="Proteomes" id="UP000076967"/>
    </source>
</evidence>
<dbReference type="Gene3D" id="2.60.300.12">
    <property type="entry name" value="HesB-like domain"/>
    <property type="match status" value="1"/>
</dbReference>
<protein>
    <recommendedName>
        <fullName evidence="1">Core domain-containing protein</fullName>
    </recommendedName>
</protein>
<gene>
    <name evidence="2" type="ORF">PGLA_08120</name>
</gene>
<dbReference type="InterPro" id="IPR000361">
    <property type="entry name" value="ATAP_core_dom"/>
</dbReference>
<evidence type="ECO:0000313" key="2">
    <source>
        <dbReference type="EMBL" id="OAB43738.1"/>
    </source>
</evidence>
<comment type="caution">
    <text evidence="2">The sequence shown here is derived from an EMBL/GenBank/DDBJ whole genome shotgun (WGS) entry which is preliminary data.</text>
</comment>
<reference evidence="2 3" key="1">
    <citation type="submission" date="2016-03" db="EMBL/GenBank/DDBJ databases">
        <title>Draft genome sequence of Paenibacillus glacialis DSM 22343.</title>
        <authorList>
            <person name="Shin S.-K."/>
            <person name="Yi H."/>
        </authorList>
    </citation>
    <scope>NUCLEOTIDE SEQUENCE [LARGE SCALE GENOMIC DNA]</scope>
    <source>
        <strain evidence="2 3">DSM 22343</strain>
    </source>
</reference>
<dbReference type="STRING" id="494026.PGLA_08120"/>
<dbReference type="EMBL" id="LVJH01000010">
    <property type="protein sequence ID" value="OAB43738.1"/>
    <property type="molecule type" value="Genomic_DNA"/>
</dbReference>
<evidence type="ECO:0000259" key="1">
    <source>
        <dbReference type="Pfam" id="PF01521"/>
    </source>
</evidence>
<dbReference type="AlphaFoldDB" id="A0A162KCI1"/>
<dbReference type="RefSeq" id="WP_068531427.1">
    <property type="nucleotide sequence ID" value="NZ_LVJH01000010.1"/>
</dbReference>
<dbReference type="Pfam" id="PF01521">
    <property type="entry name" value="Fe-S_biosyn"/>
    <property type="match status" value="1"/>
</dbReference>
<dbReference type="OrthoDB" id="2361087at2"/>
<dbReference type="SUPFAM" id="SSF89360">
    <property type="entry name" value="HesB-like domain"/>
    <property type="match status" value="1"/>
</dbReference>
<dbReference type="InterPro" id="IPR035903">
    <property type="entry name" value="HesB-like_dom_sf"/>
</dbReference>
<proteinExistence type="predicted"/>
<dbReference type="Proteomes" id="UP000076967">
    <property type="component" value="Unassembled WGS sequence"/>
</dbReference>
<name>A0A162KCI1_9BACL</name>